<evidence type="ECO:0000256" key="6">
    <source>
        <dbReference type="ARBA" id="ARBA00022741"/>
    </source>
</evidence>
<dbReference type="HAMAP" id="MF_00741">
    <property type="entry name" value="AIRS"/>
    <property type="match status" value="1"/>
</dbReference>
<dbReference type="GO" id="GO:0006189">
    <property type="term" value="P:'de novo' IMP biosynthetic process"/>
    <property type="evidence" value="ECO:0007669"/>
    <property type="project" value="UniProtKB-UniRule"/>
</dbReference>
<name>A0A936TD92_9ACTN</name>
<evidence type="ECO:0000313" key="15">
    <source>
        <dbReference type="EMBL" id="MBK9297341.1"/>
    </source>
</evidence>
<dbReference type="GO" id="GO:0005524">
    <property type="term" value="F:ATP binding"/>
    <property type="evidence" value="ECO:0007669"/>
    <property type="project" value="UniProtKB-KW"/>
</dbReference>
<dbReference type="NCBIfam" id="TIGR00878">
    <property type="entry name" value="purM"/>
    <property type="match status" value="1"/>
</dbReference>
<evidence type="ECO:0000256" key="12">
    <source>
        <dbReference type="HAMAP-Rule" id="MF_00741"/>
    </source>
</evidence>
<reference evidence="15 16" key="1">
    <citation type="submission" date="2020-10" db="EMBL/GenBank/DDBJ databases">
        <title>Connecting structure to function with the recovery of over 1000 high-quality activated sludge metagenome-assembled genomes encoding full-length rRNA genes using long-read sequencing.</title>
        <authorList>
            <person name="Singleton C.M."/>
            <person name="Petriglieri F."/>
            <person name="Kristensen J.M."/>
            <person name="Kirkegaard R.H."/>
            <person name="Michaelsen T.Y."/>
            <person name="Andersen M.H."/>
            <person name="Karst S.M."/>
            <person name="Dueholm M.S."/>
            <person name="Nielsen P.H."/>
            <person name="Albertsen M."/>
        </authorList>
    </citation>
    <scope>NUCLEOTIDE SEQUENCE [LARGE SCALE GENOMIC DNA]</scope>
    <source>
        <strain evidence="15">Lyne_18-Q3-R50-59_MAXAC.006</strain>
    </source>
</reference>
<evidence type="ECO:0000256" key="2">
    <source>
        <dbReference type="ARBA" id="ARBA00010280"/>
    </source>
</evidence>
<evidence type="ECO:0000313" key="16">
    <source>
        <dbReference type="Proteomes" id="UP000727993"/>
    </source>
</evidence>
<dbReference type="GO" id="GO:0046084">
    <property type="term" value="P:adenine biosynthetic process"/>
    <property type="evidence" value="ECO:0007669"/>
    <property type="project" value="TreeGrafter"/>
</dbReference>
<dbReference type="Proteomes" id="UP000727993">
    <property type="component" value="Unassembled WGS sequence"/>
</dbReference>
<dbReference type="EC" id="6.3.3.1" evidence="3 12"/>
<evidence type="ECO:0000256" key="11">
    <source>
        <dbReference type="ARBA" id="ARBA00049057"/>
    </source>
</evidence>
<dbReference type="AlphaFoldDB" id="A0A936TD92"/>
<dbReference type="FunFam" id="3.30.1330.10:FF:000001">
    <property type="entry name" value="Phosphoribosylformylglycinamidine cyclo-ligase"/>
    <property type="match status" value="1"/>
</dbReference>
<dbReference type="EMBL" id="JADJZA010000007">
    <property type="protein sequence ID" value="MBK9297341.1"/>
    <property type="molecule type" value="Genomic_DNA"/>
</dbReference>
<dbReference type="Gene3D" id="3.90.650.10">
    <property type="entry name" value="PurM-like C-terminal domain"/>
    <property type="match status" value="1"/>
</dbReference>
<dbReference type="Pfam" id="PF00586">
    <property type="entry name" value="AIRS"/>
    <property type="match status" value="1"/>
</dbReference>
<evidence type="ECO:0000256" key="7">
    <source>
        <dbReference type="ARBA" id="ARBA00022840"/>
    </source>
</evidence>
<evidence type="ECO:0000259" key="14">
    <source>
        <dbReference type="Pfam" id="PF02769"/>
    </source>
</evidence>
<comment type="caution">
    <text evidence="15">The sequence shown here is derived from an EMBL/GenBank/DDBJ whole genome shotgun (WGS) entry which is preliminary data.</text>
</comment>
<dbReference type="GO" id="GO:0004637">
    <property type="term" value="F:phosphoribosylamine-glycine ligase activity"/>
    <property type="evidence" value="ECO:0007669"/>
    <property type="project" value="TreeGrafter"/>
</dbReference>
<dbReference type="GO" id="GO:0004641">
    <property type="term" value="F:phosphoribosylformylglycinamidine cyclo-ligase activity"/>
    <property type="evidence" value="ECO:0007669"/>
    <property type="project" value="UniProtKB-UniRule"/>
</dbReference>
<organism evidence="15 16">
    <name type="scientific">Candidatus Neomicrothrix subdominans</name>
    <dbReference type="NCBI Taxonomy" id="2954438"/>
    <lineage>
        <taxon>Bacteria</taxon>
        <taxon>Bacillati</taxon>
        <taxon>Actinomycetota</taxon>
        <taxon>Acidimicrobiia</taxon>
        <taxon>Acidimicrobiales</taxon>
        <taxon>Microthrixaceae</taxon>
        <taxon>Candidatus Neomicrothrix</taxon>
    </lineage>
</organism>
<dbReference type="Pfam" id="PF02769">
    <property type="entry name" value="AIRS_C"/>
    <property type="match status" value="1"/>
</dbReference>
<evidence type="ECO:0000256" key="1">
    <source>
        <dbReference type="ARBA" id="ARBA00004686"/>
    </source>
</evidence>
<feature type="domain" description="PurM-like C-terminal" evidence="14">
    <location>
        <begin position="186"/>
        <end position="352"/>
    </location>
</feature>
<protein>
    <recommendedName>
        <fullName evidence="4 12">Phosphoribosylformylglycinamidine cyclo-ligase</fullName>
        <ecNumber evidence="3 12">6.3.3.1</ecNumber>
    </recommendedName>
    <alternativeName>
        <fullName evidence="9 12">AIR synthase</fullName>
    </alternativeName>
    <alternativeName>
        <fullName evidence="10 12">AIRS</fullName>
    </alternativeName>
    <alternativeName>
        <fullName evidence="8 12">Phosphoribosyl-aminoimidazole synthetase</fullName>
    </alternativeName>
</protein>
<evidence type="ECO:0000256" key="9">
    <source>
        <dbReference type="ARBA" id="ARBA00032931"/>
    </source>
</evidence>
<dbReference type="InterPro" id="IPR010918">
    <property type="entry name" value="PurM-like_C_dom"/>
</dbReference>
<evidence type="ECO:0000256" key="10">
    <source>
        <dbReference type="ARBA" id="ARBA00033093"/>
    </source>
</evidence>
<evidence type="ECO:0000256" key="8">
    <source>
        <dbReference type="ARBA" id="ARBA00031908"/>
    </source>
</evidence>
<proteinExistence type="inferred from homology"/>
<evidence type="ECO:0000256" key="5">
    <source>
        <dbReference type="ARBA" id="ARBA00022598"/>
    </source>
</evidence>
<dbReference type="SUPFAM" id="SSF56042">
    <property type="entry name" value="PurM C-terminal domain-like"/>
    <property type="match status" value="1"/>
</dbReference>
<evidence type="ECO:0000256" key="3">
    <source>
        <dbReference type="ARBA" id="ARBA00013047"/>
    </source>
</evidence>
<dbReference type="InterPro" id="IPR036676">
    <property type="entry name" value="PurM-like_C_sf"/>
</dbReference>
<comment type="similarity">
    <text evidence="2 12">Belongs to the AIR synthase family.</text>
</comment>
<dbReference type="PANTHER" id="PTHR10520">
    <property type="entry name" value="TRIFUNCTIONAL PURINE BIOSYNTHETIC PROTEIN ADENOSINE-3-RELATED"/>
    <property type="match status" value="1"/>
</dbReference>
<keyword evidence="6 12" id="KW-0547">Nucleotide-binding</keyword>
<dbReference type="Gene3D" id="3.30.1330.10">
    <property type="entry name" value="PurM-like, N-terminal domain"/>
    <property type="match status" value="1"/>
</dbReference>
<comment type="catalytic activity">
    <reaction evidence="11 12">
        <text>2-formamido-N(1)-(5-O-phospho-beta-D-ribosyl)acetamidine + ATP = 5-amino-1-(5-phospho-beta-D-ribosyl)imidazole + ADP + phosphate + H(+)</text>
        <dbReference type="Rhea" id="RHEA:23032"/>
        <dbReference type="ChEBI" id="CHEBI:15378"/>
        <dbReference type="ChEBI" id="CHEBI:30616"/>
        <dbReference type="ChEBI" id="CHEBI:43474"/>
        <dbReference type="ChEBI" id="CHEBI:137981"/>
        <dbReference type="ChEBI" id="CHEBI:147287"/>
        <dbReference type="ChEBI" id="CHEBI:456216"/>
        <dbReference type="EC" id="6.3.3.1"/>
    </reaction>
</comment>
<dbReference type="CDD" id="cd02196">
    <property type="entry name" value="PurM"/>
    <property type="match status" value="1"/>
</dbReference>
<accession>A0A936TD92</accession>
<evidence type="ECO:0000259" key="13">
    <source>
        <dbReference type="Pfam" id="PF00586"/>
    </source>
</evidence>
<keyword evidence="12" id="KW-0658">Purine biosynthesis</keyword>
<keyword evidence="12" id="KW-0963">Cytoplasm</keyword>
<keyword evidence="5 12" id="KW-0436">Ligase</keyword>
<evidence type="ECO:0000256" key="4">
    <source>
        <dbReference type="ARBA" id="ARBA00020367"/>
    </source>
</evidence>
<dbReference type="SUPFAM" id="SSF55326">
    <property type="entry name" value="PurM N-terminal domain-like"/>
    <property type="match status" value="1"/>
</dbReference>
<dbReference type="InterPro" id="IPR004733">
    <property type="entry name" value="PurM_cligase"/>
</dbReference>
<dbReference type="InterPro" id="IPR016188">
    <property type="entry name" value="PurM-like_N"/>
</dbReference>
<feature type="domain" description="PurM-like N-terminal" evidence="13">
    <location>
        <begin position="69"/>
        <end position="173"/>
    </location>
</feature>
<sequence>MSASNDRPTANPSDGATYAAAGVSLDAGDEAVRRILPMLRRTHTPGVIADIGGFGGLFEMPAGYRRPVLVSSTDGVGTKLEVARLADRWDTVGLDLVAMVVDDLVCSGAKPLFFLDYLAVGRLDPDRVELLMSGLVKGCEIAGCALIGGEMAEHPGTMDPDALDVAGFAVGVVERDEMITGDAVVPGDSLVGLRSPGLRSNGFSLARSVLIDADDPRASLAAPAYPGAPEGPSVADELLCPSVIYSPAVQAMLAEAPVHAVAHITGGGLVGNLPRALPEHLAAHLDDTAWERPPIVAEIARRGAVSEDELRRVFNLGIGMVIATPKPDEVIAAARSVGVEASVIGEVAPAEGDVRVRFDSDR</sequence>
<dbReference type="InterPro" id="IPR036921">
    <property type="entry name" value="PurM-like_N_sf"/>
</dbReference>
<comment type="subcellular location">
    <subcellularLocation>
        <location evidence="12">Cytoplasm</location>
    </subcellularLocation>
</comment>
<gene>
    <name evidence="12" type="primary">purM</name>
    <name evidence="15" type="ORF">IPN02_11030</name>
</gene>
<dbReference type="GO" id="GO:0005829">
    <property type="term" value="C:cytosol"/>
    <property type="evidence" value="ECO:0007669"/>
    <property type="project" value="TreeGrafter"/>
</dbReference>
<keyword evidence="7 12" id="KW-0067">ATP-binding</keyword>
<comment type="pathway">
    <text evidence="1 12">Purine metabolism; IMP biosynthesis via de novo pathway; 5-amino-1-(5-phospho-D-ribosyl)imidazole from N(2)-formyl-N(1)-(5-phospho-D-ribosyl)glycinamide: step 2/2.</text>
</comment>
<dbReference type="PANTHER" id="PTHR10520:SF12">
    <property type="entry name" value="TRIFUNCTIONAL PURINE BIOSYNTHETIC PROTEIN ADENOSINE-3"/>
    <property type="match status" value="1"/>
</dbReference>